<proteinExistence type="predicted"/>
<organism evidence="1 2">
    <name type="scientific">Mycolicibacterium porcinum</name>
    <dbReference type="NCBI Taxonomy" id="39693"/>
    <lineage>
        <taxon>Bacteria</taxon>
        <taxon>Bacillati</taxon>
        <taxon>Actinomycetota</taxon>
        <taxon>Actinomycetes</taxon>
        <taxon>Mycobacteriales</taxon>
        <taxon>Mycobacteriaceae</taxon>
        <taxon>Mycolicibacterium</taxon>
    </lineage>
</organism>
<evidence type="ECO:0000313" key="2">
    <source>
        <dbReference type="Proteomes" id="UP001558474"/>
    </source>
</evidence>
<keyword evidence="2" id="KW-1185">Reference proteome</keyword>
<dbReference type="RefSeq" id="WP_368574609.1">
    <property type="nucleotide sequence ID" value="NZ_JBDLOU010000135.1"/>
</dbReference>
<evidence type="ECO:0008006" key="3">
    <source>
        <dbReference type="Google" id="ProtNLM"/>
    </source>
</evidence>
<protein>
    <recommendedName>
        <fullName evidence="3">CsbD family protein</fullName>
    </recommendedName>
</protein>
<evidence type="ECO:0000313" key="1">
    <source>
        <dbReference type="EMBL" id="MEX3743059.1"/>
    </source>
</evidence>
<sequence length="71" mass="7707">MGDSALTVINKLKGIGTDWRGETRDAAEARAKDAAGTLQGKAQRWTNAATVFREAAQQMGLLRNCDSRPCR</sequence>
<dbReference type="Proteomes" id="UP001558474">
    <property type="component" value="Unassembled WGS sequence"/>
</dbReference>
<reference evidence="1 2" key="1">
    <citation type="submission" date="2024-04" db="EMBL/GenBank/DDBJ databases">
        <title>Genomic Markers of Mycobacteria.</title>
        <authorList>
            <person name="Soliman M.S."/>
            <person name="Elkholy A."/>
            <person name="Soliman N.S."/>
            <person name="Abbas A."/>
            <person name="Khayrat S."/>
            <person name="Shawky S."/>
        </authorList>
    </citation>
    <scope>NUCLEOTIDE SEQUENCE [LARGE SCALE GENOMIC DNA]</scope>
    <source>
        <strain evidence="1 2">Egy-CU-AM5</strain>
    </source>
</reference>
<name>A0ABV3VNW0_9MYCO</name>
<dbReference type="EMBL" id="JBDLOU010000135">
    <property type="protein sequence ID" value="MEX3743059.1"/>
    <property type="molecule type" value="Genomic_DNA"/>
</dbReference>
<accession>A0ABV3VNW0</accession>
<comment type="caution">
    <text evidence="1">The sequence shown here is derived from an EMBL/GenBank/DDBJ whole genome shotgun (WGS) entry which is preliminary data.</text>
</comment>
<gene>
    <name evidence="1" type="ORF">ABFW12_32940</name>
</gene>